<protein>
    <submittedName>
        <fullName evidence="1">Uncharacterized protein</fullName>
    </submittedName>
</protein>
<name>A0A4Y9S4A8_9CAUL</name>
<organism evidence="1 2">
    <name type="scientific">Brevundimonas intermedia</name>
    <dbReference type="NCBI Taxonomy" id="74315"/>
    <lineage>
        <taxon>Bacteria</taxon>
        <taxon>Pseudomonadati</taxon>
        <taxon>Pseudomonadota</taxon>
        <taxon>Alphaproteobacteria</taxon>
        <taxon>Caulobacterales</taxon>
        <taxon>Caulobacteraceae</taxon>
        <taxon>Brevundimonas</taxon>
    </lineage>
</organism>
<dbReference type="Proteomes" id="UP000298216">
    <property type="component" value="Unassembled WGS sequence"/>
</dbReference>
<proteinExistence type="predicted"/>
<dbReference type="EMBL" id="SPVH01000002">
    <property type="protein sequence ID" value="TFW14358.1"/>
    <property type="molecule type" value="Genomic_DNA"/>
</dbReference>
<accession>A0A4Y9S4A8</accession>
<evidence type="ECO:0000313" key="2">
    <source>
        <dbReference type="Proteomes" id="UP000298216"/>
    </source>
</evidence>
<keyword evidence="2" id="KW-1185">Reference proteome</keyword>
<evidence type="ECO:0000313" key="1">
    <source>
        <dbReference type="EMBL" id="TFW14358.1"/>
    </source>
</evidence>
<dbReference type="AlphaFoldDB" id="A0A4Y9S4A8"/>
<dbReference type="RefSeq" id="WP_135193744.1">
    <property type="nucleotide sequence ID" value="NZ_SPVH01000002.1"/>
</dbReference>
<comment type="caution">
    <text evidence="1">The sequence shown here is derived from an EMBL/GenBank/DDBJ whole genome shotgun (WGS) entry which is preliminary data.</text>
</comment>
<gene>
    <name evidence="1" type="ORF">EGY25_03945</name>
</gene>
<reference evidence="1 2" key="1">
    <citation type="submission" date="2019-03" db="EMBL/GenBank/DDBJ databases">
        <title>Draft genome of Brevundimonas sp. a heavy metal resistant soil bacteria.</title>
        <authorList>
            <person name="Soto J."/>
        </authorList>
    </citation>
    <scope>NUCLEOTIDE SEQUENCE [LARGE SCALE GENOMIC DNA]</scope>
    <source>
        <strain evidence="1 2">B-10</strain>
    </source>
</reference>
<sequence length="70" mass="7308">MTLTEIDGLIDVAIDAGALFVTGADWHVVAAGPGVLIRDNGGLNYRGLDVWITGDTRVADRNEAARLTGA</sequence>